<evidence type="ECO:0000256" key="1">
    <source>
        <dbReference type="ARBA" id="ARBA00005755"/>
    </source>
</evidence>
<dbReference type="GO" id="GO:0000166">
    <property type="term" value="F:nucleotide binding"/>
    <property type="evidence" value="ECO:0007669"/>
    <property type="project" value="InterPro"/>
</dbReference>
<dbReference type="InterPro" id="IPR004868">
    <property type="entry name" value="DNA-dir_DNA_pol_B_mt/vir"/>
</dbReference>
<dbReference type="SUPFAM" id="SSF56672">
    <property type="entry name" value="DNA/RNA polymerases"/>
    <property type="match status" value="1"/>
</dbReference>
<keyword evidence="4" id="KW-0548">Nucleotidyltransferase</keyword>
<accession>A0A2S2NBM9</accession>
<keyword evidence="6" id="KW-0239">DNA-directed DNA polymerase</keyword>
<comment type="catalytic activity">
    <reaction evidence="8">
        <text>DNA(n) + a 2'-deoxyribonucleoside 5'-triphosphate = DNA(n+1) + diphosphate</text>
        <dbReference type="Rhea" id="RHEA:22508"/>
        <dbReference type="Rhea" id="RHEA-COMP:17339"/>
        <dbReference type="Rhea" id="RHEA-COMP:17340"/>
        <dbReference type="ChEBI" id="CHEBI:33019"/>
        <dbReference type="ChEBI" id="CHEBI:61560"/>
        <dbReference type="ChEBI" id="CHEBI:173112"/>
        <dbReference type="EC" id="2.7.7.7"/>
    </reaction>
</comment>
<dbReference type="GO" id="GO:0006260">
    <property type="term" value="P:DNA replication"/>
    <property type="evidence" value="ECO:0007669"/>
    <property type="project" value="UniProtKB-KW"/>
</dbReference>
<evidence type="ECO:0000256" key="6">
    <source>
        <dbReference type="ARBA" id="ARBA00022932"/>
    </source>
</evidence>
<proteinExistence type="inferred from homology"/>
<evidence type="ECO:0000259" key="9">
    <source>
        <dbReference type="Pfam" id="PF03175"/>
    </source>
</evidence>
<dbReference type="EMBL" id="GGMR01001940">
    <property type="protein sequence ID" value="MBY14559.1"/>
    <property type="molecule type" value="Transcribed_RNA"/>
</dbReference>
<dbReference type="Pfam" id="PF02945">
    <property type="entry name" value="Endonuclease_7"/>
    <property type="match status" value="1"/>
</dbReference>
<dbReference type="SUPFAM" id="SSF53098">
    <property type="entry name" value="Ribonuclease H-like"/>
    <property type="match status" value="1"/>
</dbReference>
<dbReference type="GO" id="GO:0003677">
    <property type="term" value="F:DNA binding"/>
    <property type="evidence" value="ECO:0007669"/>
    <property type="project" value="UniProtKB-KW"/>
</dbReference>
<evidence type="ECO:0000256" key="3">
    <source>
        <dbReference type="ARBA" id="ARBA00022679"/>
    </source>
</evidence>
<keyword evidence="5" id="KW-0235">DNA replication</keyword>
<evidence type="ECO:0000256" key="2">
    <source>
        <dbReference type="ARBA" id="ARBA00012417"/>
    </source>
</evidence>
<dbReference type="Gene3D" id="3.30.420.10">
    <property type="entry name" value="Ribonuclease H-like superfamily/Ribonuclease H"/>
    <property type="match status" value="1"/>
</dbReference>
<feature type="domain" description="DNA-directed DNA polymerase family B mitochondria/virus" evidence="9">
    <location>
        <begin position="123"/>
        <end position="468"/>
    </location>
</feature>
<evidence type="ECO:0000256" key="8">
    <source>
        <dbReference type="ARBA" id="ARBA00049244"/>
    </source>
</evidence>
<evidence type="ECO:0000313" key="10">
    <source>
        <dbReference type="EMBL" id="MBY14559.1"/>
    </source>
</evidence>
<comment type="similarity">
    <text evidence="1">Belongs to the DNA polymerase type-B family.</text>
</comment>
<dbReference type="GO" id="GO:0042575">
    <property type="term" value="C:DNA polymerase complex"/>
    <property type="evidence" value="ECO:0007669"/>
    <property type="project" value="UniProtKB-ARBA"/>
</dbReference>
<keyword evidence="7" id="KW-0238">DNA-binding</keyword>
<dbReference type="GO" id="GO:0003887">
    <property type="term" value="F:DNA-directed DNA polymerase activity"/>
    <property type="evidence" value="ECO:0007669"/>
    <property type="project" value="UniProtKB-KW"/>
</dbReference>
<dbReference type="PANTHER" id="PTHR31511:SF12">
    <property type="entry name" value="RHO TERMINATION FACTOR N-TERMINAL DOMAIN-CONTAINING PROTEIN"/>
    <property type="match status" value="1"/>
</dbReference>
<dbReference type="EC" id="2.7.7.7" evidence="2"/>
<dbReference type="PANTHER" id="PTHR31511">
    <property type="entry name" value="PROTEIN CBG23764"/>
    <property type="match status" value="1"/>
</dbReference>
<dbReference type="InterPro" id="IPR043502">
    <property type="entry name" value="DNA/RNA_pol_sf"/>
</dbReference>
<dbReference type="InterPro" id="IPR012337">
    <property type="entry name" value="RNaseH-like_sf"/>
</dbReference>
<evidence type="ECO:0000256" key="5">
    <source>
        <dbReference type="ARBA" id="ARBA00022705"/>
    </source>
</evidence>
<dbReference type="InterPro" id="IPR036397">
    <property type="entry name" value="RNaseH_sf"/>
</dbReference>
<evidence type="ECO:0000256" key="7">
    <source>
        <dbReference type="ARBA" id="ARBA00023125"/>
    </source>
</evidence>
<dbReference type="AlphaFoldDB" id="A0A2S2NBM9"/>
<dbReference type="SUPFAM" id="SSF54060">
    <property type="entry name" value="His-Me finger endonucleases"/>
    <property type="match status" value="1"/>
</dbReference>
<name>A0A2S2NBM9_SCHGA</name>
<keyword evidence="3" id="KW-0808">Transferase</keyword>
<protein>
    <recommendedName>
        <fullName evidence="2">DNA-directed DNA polymerase</fullName>
        <ecNumber evidence="2">2.7.7.7</ecNumber>
    </recommendedName>
</protein>
<sequence length="472" mass="54464">MSFGFVVKPREDVPLELLERFNIPLAPVIYRGSEGAQDVARRFVNEIVDVGRKIEQLLKTNVAMVMTEAEEIKHRECKYCEICKCSFIQNQKVKDHCHLTGQFRQTLCSSCNLKLKQPKFVPCFFHNLSNYDAHFIVTELGYDSKTITVIPNSKEKFISFSKYISSTFTVRFIDTFRFMPSSLQTLSNNLLTPGLEKFRETARHFDGDDMALVTRKGVYPYEYTDNWARLDENRLPSKEDFYSGLKEADIEEEDYEHAVDVWGHFGCATLGEYSDLYLKIDVLLLADVFETFRDVCLKSYAIDPAYYYTAPGMSFDCMLKKTAVELELLSDYEMLLMFEKGIRGGLVQASMRYAKANNEKAPNYDKEKPNSWLVYQDCNNLYGWAMSQYLPFGDFKWVKPVLDGLNDLDETSTIGRIYEVEVKYPKELHDMHNDLPFLLKNGIPVGSKVQKLMATLESKKITLFIIEICNGL</sequence>
<dbReference type="InterPro" id="IPR004211">
    <property type="entry name" value="Endonuclease_7"/>
</dbReference>
<gene>
    <name evidence="10" type="ORF">g.86254</name>
</gene>
<evidence type="ECO:0000256" key="4">
    <source>
        <dbReference type="ARBA" id="ARBA00022695"/>
    </source>
</evidence>
<organism evidence="10">
    <name type="scientific">Schizaphis graminum</name>
    <name type="common">Green bug aphid</name>
    <dbReference type="NCBI Taxonomy" id="13262"/>
    <lineage>
        <taxon>Eukaryota</taxon>
        <taxon>Metazoa</taxon>
        <taxon>Ecdysozoa</taxon>
        <taxon>Arthropoda</taxon>
        <taxon>Hexapoda</taxon>
        <taxon>Insecta</taxon>
        <taxon>Pterygota</taxon>
        <taxon>Neoptera</taxon>
        <taxon>Paraneoptera</taxon>
        <taxon>Hemiptera</taxon>
        <taxon>Sternorrhyncha</taxon>
        <taxon>Aphidomorpha</taxon>
        <taxon>Aphidoidea</taxon>
        <taxon>Aphididae</taxon>
        <taxon>Aphidini</taxon>
        <taxon>Schizaphis</taxon>
    </lineage>
</organism>
<reference evidence="10" key="1">
    <citation type="submission" date="2018-04" db="EMBL/GenBank/DDBJ databases">
        <title>Transcriptome of Schizaphis graminum biotype I.</title>
        <authorList>
            <person name="Scully E.D."/>
            <person name="Geib S.M."/>
            <person name="Palmer N.A."/>
            <person name="Koch K."/>
            <person name="Bradshaw J."/>
            <person name="Heng-Moss T."/>
            <person name="Sarath G."/>
        </authorList>
    </citation>
    <scope>NUCLEOTIDE SEQUENCE</scope>
</reference>
<dbReference type="InterPro" id="IPR044925">
    <property type="entry name" value="His-Me_finger_sf"/>
</dbReference>
<dbReference type="Pfam" id="PF03175">
    <property type="entry name" value="DNA_pol_B_2"/>
    <property type="match status" value="1"/>
</dbReference>